<organism evidence="5 6">
    <name type="scientific">Methylobacter tundripaludum</name>
    <dbReference type="NCBI Taxonomy" id="173365"/>
    <lineage>
        <taxon>Bacteria</taxon>
        <taxon>Pseudomonadati</taxon>
        <taxon>Pseudomonadota</taxon>
        <taxon>Gammaproteobacteria</taxon>
        <taxon>Methylococcales</taxon>
        <taxon>Methylococcaceae</taxon>
        <taxon>Methylobacter</taxon>
    </lineage>
</organism>
<comment type="similarity">
    <text evidence="1">Belongs to the UPF0337 (CsbD) family.</text>
</comment>
<feature type="domain" description="CsbD-like" evidence="4">
    <location>
        <begin position="40"/>
        <end position="91"/>
    </location>
</feature>
<feature type="compositionally biased region" description="Basic and acidic residues" evidence="2">
    <location>
        <begin position="45"/>
        <end position="67"/>
    </location>
</feature>
<feature type="compositionally biased region" description="Basic and acidic residues" evidence="2">
    <location>
        <begin position="84"/>
        <end position="94"/>
    </location>
</feature>
<evidence type="ECO:0000259" key="4">
    <source>
        <dbReference type="Pfam" id="PF05532"/>
    </source>
</evidence>
<dbReference type="Proteomes" id="UP000240010">
    <property type="component" value="Unassembled WGS sequence"/>
</dbReference>
<evidence type="ECO:0000256" key="1">
    <source>
        <dbReference type="ARBA" id="ARBA00009129"/>
    </source>
</evidence>
<dbReference type="Pfam" id="PF05532">
    <property type="entry name" value="CsbD"/>
    <property type="match status" value="1"/>
</dbReference>
<protein>
    <submittedName>
        <fullName evidence="5">Uncharacterized protein YjbJ (UPF0337 family)</fullName>
    </submittedName>
</protein>
<feature type="chain" id="PRO_5015779055" evidence="3">
    <location>
        <begin position="27"/>
        <end position="94"/>
    </location>
</feature>
<evidence type="ECO:0000256" key="2">
    <source>
        <dbReference type="SAM" id="MobiDB-lite"/>
    </source>
</evidence>
<dbReference type="SUPFAM" id="SSF69047">
    <property type="entry name" value="Hypothetical protein YjbJ"/>
    <property type="match status" value="1"/>
</dbReference>
<proteinExistence type="inferred from homology"/>
<name>A0A2S6H414_9GAMM</name>
<dbReference type="InterPro" id="IPR008462">
    <property type="entry name" value="CsbD"/>
</dbReference>
<evidence type="ECO:0000313" key="5">
    <source>
        <dbReference type="EMBL" id="PPK72181.1"/>
    </source>
</evidence>
<comment type="caution">
    <text evidence="5">The sequence shown here is derived from an EMBL/GenBank/DDBJ whole genome shotgun (WGS) entry which is preliminary data.</text>
</comment>
<dbReference type="AlphaFoldDB" id="A0A2S6H414"/>
<feature type="region of interest" description="Disordered" evidence="2">
    <location>
        <begin position="45"/>
        <end position="94"/>
    </location>
</feature>
<feature type="signal peptide" evidence="3">
    <location>
        <begin position="1"/>
        <end position="26"/>
    </location>
</feature>
<dbReference type="InterPro" id="IPR036629">
    <property type="entry name" value="YjbJ_sf"/>
</dbReference>
<sequence>MKLTHMKLIGLSVVIAFTVCSFGAYAEESKEETYRNMNKDQIKGRVDEAQGKAKEETGKILDDKGMEIEGNVQKNVGKAQKGFGDTKKDIQQGK</sequence>
<dbReference type="EMBL" id="PTIZ01000020">
    <property type="protein sequence ID" value="PPK72181.1"/>
    <property type="molecule type" value="Genomic_DNA"/>
</dbReference>
<evidence type="ECO:0000313" key="6">
    <source>
        <dbReference type="Proteomes" id="UP000240010"/>
    </source>
</evidence>
<evidence type="ECO:0000256" key="3">
    <source>
        <dbReference type="SAM" id="SignalP"/>
    </source>
</evidence>
<accession>A0A2S6H414</accession>
<dbReference type="RefSeq" id="WP_104430485.1">
    <property type="nucleotide sequence ID" value="NZ_PTIZ01000020.1"/>
</dbReference>
<keyword evidence="3" id="KW-0732">Signal</keyword>
<gene>
    <name evidence="5" type="ORF">B0F87_12016</name>
</gene>
<reference evidence="5 6" key="1">
    <citation type="submission" date="2018-02" db="EMBL/GenBank/DDBJ databases">
        <title>Subsurface microbial communities from deep shales in Ohio and West Virginia, USA.</title>
        <authorList>
            <person name="Wrighton K."/>
        </authorList>
    </citation>
    <scope>NUCLEOTIDE SEQUENCE [LARGE SCALE GENOMIC DNA]</scope>
    <source>
        <strain evidence="5 6">OWC-DMM</strain>
    </source>
</reference>
<dbReference type="Gene3D" id="1.10.1470.10">
    <property type="entry name" value="YjbJ"/>
    <property type="match status" value="1"/>
</dbReference>